<protein>
    <recommendedName>
        <fullName evidence="5">Lipase domain-containing protein</fullName>
    </recommendedName>
</protein>
<organism evidence="6 7">
    <name type="scientific">Ranatra chinensis</name>
    <dbReference type="NCBI Taxonomy" id="642074"/>
    <lineage>
        <taxon>Eukaryota</taxon>
        <taxon>Metazoa</taxon>
        <taxon>Ecdysozoa</taxon>
        <taxon>Arthropoda</taxon>
        <taxon>Hexapoda</taxon>
        <taxon>Insecta</taxon>
        <taxon>Pterygota</taxon>
        <taxon>Neoptera</taxon>
        <taxon>Paraneoptera</taxon>
        <taxon>Hemiptera</taxon>
        <taxon>Heteroptera</taxon>
        <taxon>Panheteroptera</taxon>
        <taxon>Nepomorpha</taxon>
        <taxon>Nepidae</taxon>
        <taxon>Ranatrinae</taxon>
        <taxon>Ranatra</taxon>
    </lineage>
</organism>
<comment type="subcellular location">
    <subcellularLocation>
        <location evidence="1">Secreted</location>
    </subcellularLocation>
</comment>
<evidence type="ECO:0000256" key="2">
    <source>
        <dbReference type="ARBA" id="ARBA00010701"/>
    </source>
</evidence>
<dbReference type="PANTHER" id="PTHR11610">
    <property type="entry name" value="LIPASE"/>
    <property type="match status" value="1"/>
</dbReference>
<dbReference type="InterPro" id="IPR000734">
    <property type="entry name" value="TAG_lipase"/>
</dbReference>
<accession>A0ABD0XZT3</accession>
<reference evidence="6 7" key="1">
    <citation type="submission" date="2024-07" db="EMBL/GenBank/DDBJ databases">
        <title>Chromosome-level genome assembly of the water stick insect Ranatra chinensis (Heteroptera: Nepidae).</title>
        <authorList>
            <person name="Liu X."/>
        </authorList>
    </citation>
    <scope>NUCLEOTIDE SEQUENCE [LARGE SCALE GENOMIC DNA]</scope>
    <source>
        <strain evidence="6">Cailab_2021Rc</strain>
        <tissue evidence="6">Muscle</tissue>
    </source>
</reference>
<dbReference type="Gene3D" id="3.40.50.1820">
    <property type="entry name" value="alpha/beta hydrolase"/>
    <property type="match status" value="1"/>
</dbReference>
<dbReference type="CDD" id="cd00707">
    <property type="entry name" value="Pancreat_lipase_like"/>
    <property type="match status" value="1"/>
</dbReference>
<evidence type="ECO:0000313" key="6">
    <source>
        <dbReference type="EMBL" id="KAL1116739.1"/>
    </source>
</evidence>
<dbReference type="GO" id="GO:0005576">
    <property type="term" value="C:extracellular region"/>
    <property type="evidence" value="ECO:0007669"/>
    <property type="project" value="UniProtKB-SubCell"/>
</dbReference>
<comment type="caution">
    <text evidence="6">The sequence shown here is derived from an EMBL/GenBank/DDBJ whole genome shotgun (WGS) entry which is preliminary data.</text>
</comment>
<dbReference type="AlphaFoldDB" id="A0ABD0XZT3"/>
<dbReference type="PRINTS" id="PR00821">
    <property type="entry name" value="TAGLIPASE"/>
</dbReference>
<dbReference type="InterPro" id="IPR033906">
    <property type="entry name" value="Lipase_N"/>
</dbReference>
<sequence>MPPLKKAPQSPTDLDTKFFLYTRIFQETEIRYDDGGKSLAGSGLDPRLPTRIVVHGFKGSLKDEGAVSLVDNLLKIEDSNVIVVDWEKGAQGPSYIVSAANTQLIGRQLALLIMDAINMGVPPEMIHVIGFSLGAHIAGYAGRAVRQAMDVQLGRITGLDPASPLFREFLKASLISLNVEDARIVDVIHTDGAPRWPSGFGLWKVIGDVDFFPNGGRDQPGCTHVPASLIVSHFEGVVNSSIVCNHARGFQLFLESTIPLKVERSVGGVGAPCRFRSFPCHSRDHFGSGACFPYTCNLNATGIFYLFTIVYFRVGGFVTIKISRRVEGVRQPLLRPFPPPNVHHQHVETYGPLGNVTSYLNRKQIDRHRVENFPWTCRTVGILRSA</sequence>
<keyword evidence="7" id="KW-1185">Reference proteome</keyword>
<evidence type="ECO:0000313" key="7">
    <source>
        <dbReference type="Proteomes" id="UP001558652"/>
    </source>
</evidence>
<proteinExistence type="inferred from homology"/>
<dbReference type="Pfam" id="PF00151">
    <property type="entry name" value="Lipase"/>
    <property type="match status" value="1"/>
</dbReference>
<dbReference type="EMBL" id="JBFDAA010000017">
    <property type="protein sequence ID" value="KAL1116739.1"/>
    <property type="molecule type" value="Genomic_DNA"/>
</dbReference>
<evidence type="ECO:0000256" key="3">
    <source>
        <dbReference type="ARBA" id="ARBA00022525"/>
    </source>
</evidence>
<dbReference type="InterPro" id="IPR029058">
    <property type="entry name" value="AB_hydrolase_fold"/>
</dbReference>
<dbReference type="PANTHER" id="PTHR11610:SF186">
    <property type="entry name" value="FI22312P1"/>
    <property type="match status" value="1"/>
</dbReference>
<dbReference type="InterPro" id="IPR013818">
    <property type="entry name" value="Lipase"/>
</dbReference>
<feature type="domain" description="Lipase" evidence="5">
    <location>
        <begin position="3"/>
        <end position="294"/>
    </location>
</feature>
<dbReference type="Proteomes" id="UP001558652">
    <property type="component" value="Unassembled WGS sequence"/>
</dbReference>
<evidence type="ECO:0000256" key="4">
    <source>
        <dbReference type="RuleBase" id="RU004262"/>
    </source>
</evidence>
<evidence type="ECO:0000256" key="1">
    <source>
        <dbReference type="ARBA" id="ARBA00004613"/>
    </source>
</evidence>
<keyword evidence="3" id="KW-0964">Secreted</keyword>
<evidence type="ECO:0000259" key="5">
    <source>
        <dbReference type="Pfam" id="PF00151"/>
    </source>
</evidence>
<dbReference type="SUPFAM" id="SSF53474">
    <property type="entry name" value="alpha/beta-Hydrolases"/>
    <property type="match status" value="1"/>
</dbReference>
<comment type="similarity">
    <text evidence="2 4">Belongs to the AB hydrolase superfamily. Lipase family.</text>
</comment>
<gene>
    <name evidence="6" type="ORF">AAG570_005211</name>
</gene>
<name>A0ABD0XZT3_9HEMI</name>